<comment type="similarity">
    <text evidence="2">Belongs to the autoinducer-2 exporter (AI-2E) (TC 2.A.86) family.</text>
</comment>
<dbReference type="EMBL" id="JACXWA010000113">
    <property type="protein sequence ID" value="MBD3871072.1"/>
    <property type="molecule type" value="Genomic_DNA"/>
</dbReference>
<dbReference type="Proteomes" id="UP000598633">
    <property type="component" value="Unassembled WGS sequence"/>
</dbReference>
<dbReference type="PANTHER" id="PTHR21716">
    <property type="entry name" value="TRANSMEMBRANE PROTEIN"/>
    <property type="match status" value="1"/>
</dbReference>
<protein>
    <submittedName>
        <fullName evidence="7">AI-2E family transporter</fullName>
    </submittedName>
</protein>
<organism evidence="7 8">
    <name type="scientific">Candidatus Sulfomarinibacter kjeldsenii</name>
    <dbReference type="NCBI Taxonomy" id="2885994"/>
    <lineage>
        <taxon>Bacteria</taxon>
        <taxon>Pseudomonadati</taxon>
        <taxon>Acidobacteriota</taxon>
        <taxon>Thermoanaerobaculia</taxon>
        <taxon>Thermoanaerobaculales</taxon>
        <taxon>Candidatus Sulfomarinibacteraceae</taxon>
        <taxon>Candidatus Sulfomarinibacter</taxon>
    </lineage>
</organism>
<dbReference type="PANTHER" id="PTHR21716:SF4">
    <property type="entry name" value="TRANSMEMBRANE PROTEIN 245"/>
    <property type="match status" value="1"/>
</dbReference>
<dbReference type="InterPro" id="IPR022324">
    <property type="entry name" value="Bacilysin_exporter_BacE_put"/>
</dbReference>
<proteinExistence type="inferred from homology"/>
<evidence type="ECO:0000313" key="7">
    <source>
        <dbReference type="EMBL" id="MBD3871072.1"/>
    </source>
</evidence>
<feature type="transmembrane region" description="Helical" evidence="6">
    <location>
        <begin position="23"/>
        <end position="56"/>
    </location>
</feature>
<evidence type="ECO:0000256" key="6">
    <source>
        <dbReference type="SAM" id="Phobius"/>
    </source>
</evidence>
<keyword evidence="4 6" id="KW-1133">Transmembrane helix</keyword>
<evidence type="ECO:0000256" key="2">
    <source>
        <dbReference type="ARBA" id="ARBA00009773"/>
    </source>
</evidence>
<dbReference type="GO" id="GO:0016020">
    <property type="term" value="C:membrane"/>
    <property type="evidence" value="ECO:0007669"/>
    <property type="project" value="UniProtKB-SubCell"/>
</dbReference>
<feature type="transmembrane region" description="Helical" evidence="6">
    <location>
        <begin position="295"/>
        <end position="313"/>
    </location>
</feature>
<keyword evidence="5 6" id="KW-0472">Membrane</keyword>
<dbReference type="Pfam" id="PF01594">
    <property type="entry name" value="AI-2E_transport"/>
    <property type="match status" value="1"/>
</dbReference>
<name>A0A8J6Y680_9BACT</name>
<sequence length="386" mass="42804">MMAYSPEPGSEPRVKPPQRPQRAAWIGLLIALTVCGIAVLMVLAPFFSVILLAVVASGLIRPSYRRLVRALKDRRRAAAILICLILLVVLLVPLYLIAQEVSQEALGIYEMSTTQLTEGRLREMLEQRQDRIEQANRLLEPFGLTLTIDRVYDLLATLGVRIGGFFYKSGVSLAKDLVRFVFGFIFWVLVLYYLLVDGREFRTWIENTIPLPVDEQHLVAHRFMDMASSLVVGNGVAAFIQGLIGGLTFFALGLHGAVLWGVVMAIFAFIPVVGISLVFIPFTVILLFAGETTRALMLFLPLAVIATIVEYWLKPLLVGRRAQMHTLLVFLSLIGGAVVFGPVGLLLGPLMMTLFLTLAGIYRERYRPFLVERCSGDVKGDELAPS</sequence>
<evidence type="ECO:0000313" key="8">
    <source>
        <dbReference type="Proteomes" id="UP000598633"/>
    </source>
</evidence>
<keyword evidence="3 6" id="KW-0812">Transmembrane</keyword>
<dbReference type="PRINTS" id="PR01988">
    <property type="entry name" value="EXPORTERBACE"/>
</dbReference>
<dbReference type="AlphaFoldDB" id="A0A8J6Y680"/>
<evidence type="ECO:0000256" key="3">
    <source>
        <dbReference type="ARBA" id="ARBA00022692"/>
    </source>
</evidence>
<feature type="transmembrane region" description="Helical" evidence="6">
    <location>
        <begin position="77"/>
        <end position="98"/>
    </location>
</feature>
<comment type="caution">
    <text evidence="7">The sequence shown here is derived from an EMBL/GenBank/DDBJ whole genome shotgun (WGS) entry which is preliminary data.</text>
</comment>
<reference evidence="7 8" key="1">
    <citation type="submission" date="2020-08" db="EMBL/GenBank/DDBJ databases">
        <title>Acidobacteriota in marine sediments use diverse sulfur dissimilation pathways.</title>
        <authorList>
            <person name="Wasmund K."/>
        </authorList>
    </citation>
    <scope>NUCLEOTIDE SEQUENCE [LARGE SCALE GENOMIC DNA]</scope>
    <source>
        <strain evidence="7">MAG AM3-A</strain>
    </source>
</reference>
<evidence type="ECO:0000256" key="5">
    <source>
        <dbReference type="ARBA" id="ARBA00023136"/>
    </source>
</evidence>
<comment type="subcellular location">
    <subcellularLocation>
        <location evidence="1">Membrane</location>
        <topology evidence="1">Multi-pass membrane protein</topology>
    </subcellularLocation>
</comment>
<evidence type="ECO:0000256" key="4">
    <source>
        <dbReference type="ARBA" id="ARBA00022989"/>
    </source>
</evidence>
<accession>A0A8J6Y680</accession>
<feature type="transmembrane region" description="Helical" evidence="6">
    <location>
        <begin position="258"/>
        <end position="288"/>
    </location>
</feature>
<dbReference type="InterPro" id="IPR002549">
    <property type="entry name" value="AI-2E-like"/>
</dbReference>
<feature type="transmembrane region" description="Helical" evidence="6">
    <location>
        <begin position="230"/>
        <end position="252"/>
    </location>
</feature>
<gene>
    <name evidence="7" type="ORF">IFJ97_06930</name>
</gene>
<feature type="transmembrane region" description="Helical" evidence="6">
    <location>
        <begin position="325"/>
        <end position="358"/>
    </location>
</feature>
<feature type="transmembrane region" description="Helical" evidence="6">
    <location>
        <begin position="177"/>
        <end position="195"/>
    </location>
</feature>
<evidence type="ECO:0000256" key="1">
    <source>
        <dbReference type="ARBA" id="ARBA00004141"/>
    </source>
</evidence>